<dbReference type="OrthoDB" id="10604958at2759"/>
<protein>
    <submittedName>
        <fullName evidence="3">Uncharacterized protein</fullName>
    </submittedName>
</protein>
<feature type="transmembrane region" description="Helical" evidence="2">
    <location>
        <begin position="243"/>
        <end position="265"/>
    </location>
</feature>
<accession>E4WXW6</accession>
<evidence type="ECO:0000256" key="2">
    <source>
        <dbReference type="SAM" id="Phobius"/>
    </source>
</evidence>
<keyword evidence="2" id="KW-0472">Membrane</keyword>
<keyword evidence="2" id="KW-0812">Transmembrane</keyword>
<name>E4WXW6_OIKDI</name>
<keyword evidence="4" id="KW-1185">Reference proteome</keyword>
<evidence type="ECO:0000256" key="1">
    <source>
        <dbReference type="SAM" id="MobiDB-lite"/>
    </source>
</evidence>
<evidence type="ECO:0000313" key="3">
    <source>
        <dbReference type="EMBL" id="CBY22210.1"/>
    </source>
</evidence>
<reference evidence="3" key="1">
    <citation type="journal article" date="2010" name="Science">
        <title>Plasticity of animal genome architecture unmasked by rapid evolution of a pelagic tunicate.</title>
        <authorList>
            <person name="Denoeud F."/>
            <person name="Henriet S."/>
            <person name="Mungpakdee S."/>
            <person name="Aury J.M."/>
            <person name="Da Silva C."/>
            <person name="Brinkmann H."/>
            <person name="Mikhaleva J."/>
            <person name="Olsen L.C."/>
            <person name="Jubin C."/>
            <person name="Canestro C."/>
            <person name="Bouquet J.M."/>
            <person name="Danks G."/>
            <person name="Poulain J."/>
            <person name="Campsteijn C."/>
            <person name="Adamski M."/>
            <person name="Cross I."/>
            <person name="Yadetie F."/>
            <person name="Muffato M."/>
            <person name="Louis A."/>
            <person name="Butcher S."/>
            <person name="Tsagkogeorga G."/>
            <person name="Konrad A."/>
            <person name="Singh S."/>
            <person name="Jensen M.F."/>
            <person name="Cong E.H."/>
            <person name="Eikeseth-Otteraa H."/>
            <person name="Noel B."/>
            <person name="Anthouard V."/>
            <person name="Porcel B.M."/>
            <person name="Kachouri-Lafond R."/>
            <person name="Nishino A."/>
            <person name="Ugolini M."/>
            <person name="Chourrout P."/>
            <person name="Nishida H."/>
            <person name="Aasland R."/>
            <person name="Huzurbazar S."/>
            <person name="Westhof E."/>
            <person name="Delsuc F."/>
            <person name="Lehrach H."/>
            <person name="Reinhardt R."/>
            <person name="Weissenbach J."/>
            <person name="Roy S.W."/>
            <person name="Artiguenave F."/>
            <person name="Postlethwait J.H."/>
            <person name="Manak J.R."/>
            <person name="Thompson E.M."/>
            <person name="Jaillon O."/>
            <person name="Du Pasquier L."/>
            <person name="Boudinot P."/>
            <person name="Liberles D.A."/>
            <person name="Volff J.N."/>
            <person name="Philippe H."/>
            <person name="Lenhard B."/>
            <person name="Roest Crollius H."/>
            <person name="Wincker P."/>
            <person name="Chourrout D."/>
        </authorList>
    </citation>
    <scope>NUCLEOTIDE SEQUENCE [LARGE SCALE GENOMIC DNA]</scope>
</reference>
<gene>
    <name evidence="3" type="ORF">GSOID_T00011761001</name>
</gene>
<dbReference type="AlphaFoldDB" id="E4WXW6"/>
<sequence>MENASDDIPGLDTSSEYEDAQSNHGESEEYLTPKRVKSRTSSLLQLMGSVKGLESLKGEEEEETDFSEIESDKSSLTTDLPEEQQPEILRKNTPGRAPTLPDILRERHFVNSPVIIPSGGNQRRPPSIQKSFSMFERSTESDSRIRHQGLNGLTRQMSDYLEEVVNSKEVANNSDKELDIIFMKANSPGKQKGKKRENFFVVTGNLSDVINQVEGFTVGLMRRWGRDTTTEDIADHCATALKYLITVGIYILFYSVVYMMIYYPFECLNQYSQYREWTIVRRVKSSYSFFMPEISAVILTYILCPFWFQYLLKLYESMSSSDDDPQLEDDNKKD</sequence>
<keyword evidence="2" id="KW-1133">Transmembrane helix</keyword>
<dbReference type="EMBL" id="FN653018">
    <property type="protein sequence ID" value="CBY22210.1"/>
    <property type="molecule type" value="Genomic_DNA"/>
</dbReference>
<organism evidence="3">
    <name type="scientific">Oikopleura dioica</name>
    <name type="common">Tunicate</name>
    <dbReference type="NCBI Taxonomy" id="34765"/>
    <lineage>
        <taxon>Eukaryota</taxon>
        <taxon>Metazoa</taxon>
        <taxon>Chordata</taxon>
        <taxon>Tunicata</taxon>
        <taxon>Appendicularia</taxon>
        <taxon>Copelata</taxon>
        <taxon>Oikopleuridae</taxon>
        <taxon>Oikopleura</taxon>
    </lineage>
</organism>
<dbReference type="Proteomes" id="UP000001307">
    <property type="component" value="Unassembled WGS sequence"/>
</dbReference>
<feature type="compositionally biased region" description="Acidic residues" evidence="1">
    <location>
        <begin position="59"/>
        <end position="69"/>
    </location>
</feature>
<proteinExistence type="predicted"/>
<dbReference type="InParanoid" id="E4WXW6"/>
<feature type="transmembrane region" description="Helical" evidence="2">
    <location>
        <begin position="286"/>
        <end position="308"/>
    </location>
</feature>
<feature type="region of interest" description="Disordered" evidence="1">
    <location>
        <begin position="1"/>
        <end position="84"/>
    </location>
</feature>
<evidence type="ECO:0000313" key="4">
    <source>
        <dbReference type="Proteomes" id="UP000001307"/>
    </source>
</evidence>